<feature type="repeat" description="TPR" evidence="3">
    <location>
        <begin position="411"/>
        <end position="444"/>
    </location>
</feature>
<dbReference type="InterPro" id="IPR051685">
    <property type="entry name" value="Ycf3/AcsC/BcsC/TPR_MFPF"/>
</dbReference>
<evidence type="ECO:0000256" key="3">
    <source>
        <dbReference type="PROSITE-ProRule" id="PRU00339"/>
    </source>
</evidence>
<evidence type="ECO:0000259" key="5">
    <source>
        <dbReference type="SMART" id="SM00287"/>
    </source>
</evidence>
<feature type="transmembrane region" description="Helical" evidence="4">
    <location>
        <begin position="134"/>
        <end position="155"/>
    </location>
</feature>
<dbReference type="Pfam" id="PF08239">
    <property type="entry name" value="SH3_3"/>
    <property type="match status" value="1"/>
</dbReference>
<dbReference type="eggNOG" id="COG0457">
    <property type="taxonomic scope" value="Bacteria"/>
</dbReference>
<feature type="repeat" description="TPR" evidence="3">
    <location>
        <begin position="307"/>
        <end position="340"/>
    </location>
</feature>
<feature type="transmembrane region" description="Helical" evidence="4">
    <location>
        <begin position="278"/>
        <end position="299"/>
    </location>
</feature>
<dbReference type="AlphaFoldDB" id="Q10ZP6"/>
<keyword evidence="4" id="KW-0812">Transmembrane</keyword>
<dbReference type="SUPFAM" id="SSF48452">
    <property type="entry name" value="TPR-like"/>
    <property type="match status" value="1"/>
</dbReference>
<protein>
    <submittedName>
        <fullName evidence="6">Tetratricopeptide TPR_2</fullName>
    </submittedName>
</protein>
<dbReference type="KEGG" id="ter:Tery_3148"/>
<reference evidence="6" key="1">
    <citation type="submission" date="2006-06" db="EMBL/GenBank/DDBJ databases">
        <title>Complete sequence of Trichodesmium erythraeum IMS101.</title>
        <authorList>
            <consortium name="US DOE Joint Genome Institute"/>
            <person name="Copeland A."/>
            <person name="Lucas S."/>
            <person name="Lapidus A."/>
            <person name="Barry K."/>
            <person name="Detter J.C."/>
            <person name="Glavina del Rio T."/>
            <person name="Hammon N."/>
            <person name="Israni S."/>
            <person name="Dalin E."/>
            <person name="Tice H."/>
            <person name="Pitluck S."/>
            <person name="Kiss H."/>
            <person name="Munk A.C."/>
            <person name="Brettin T."/>
            <person name="Bruce D."/>
            <person name="Han C."/>
            <person name="Tapia R."/>
            <person name="Gilna P."/>
            <person name="Schmutz J."/>
            <person name="Larimer F."/>
            <person name="Land M."/>
            <person name="Hauser L."/>
            <person name="Kyrpides N."/>
            <person name="Kim E."/>
            <person name="Richardson P."/>
        </authorList>
    </citation>
    <scope>NUCLEOTIDE SEQUENCE [LARGE SCALE GENOMIC DNA]</scope>
    <source>
        <strain evidence="6">IMS101</strain>
    </source>
</reference>
<dbReference type="RefSeq" id="WP_011612625.1">
    <property type="nucleotide sequence ID" value="NC_008312.1"/>
</dbReference>
<keyword evidence="1" id="KW-0677">Repeat</keyword>
<dbReference type="SMART" id="SM00287">
    <property type="entry name" value="SH3b"/>
    <property type="match status" value="1"/>
</dbReference>
<dbReference type="STRING" id="203124.Tery_3148"/>
<organism evidence="6">
    <name type="scientific">Trichodesmium erythraeum (strain IMS101)</name>
    <dbReference type="NCBI Taxonomy" id="203124"/>
    <lineage>
        <taxon>Bacteria</taxon>
        <taxon>Bacillati</taxon>
        <taxon>Cyanobacteriota</taxon>
        <taxon>Cyanophyceae</taxon>
        <taxon>Oscillatoriophycideae</taxon>
        <taxon>Oscillatoriales</taxon>
        <taxon>Microcoleaceae</taxon>
        <taxon>Trichodesmium</taxon>
    </lineage>
</organism>
<dbReference type="PROSITE" id="PS50005">
    <property type="entry name" value="TPR"/>
    <property type="match status" value="4"/>
</dbReference>
<dbReference type="Pfam" id="PF13181">
    <property type="entry name" value="TPR_8"/>
    <property type="match status" value="1"/>
</dbReference>
<evidence type="ECO:0000256" key="4">
    <source>
        <dbReference type="SAM" id="Phobius"/>
    </source>
</evidence>
<dbReference type="Pfam" id="PF13432">
    <property type="entry name" value="TPR_16"/>
    <property type="match status" value="1"/>
</dbReference>
<evidence type="ECO:0000256" key="2">
    <source>
        <dbReference type="ARBA" id="ARBA00022803"/>
    </source>
</evidence>
<dbReference type="Gene3D" id="1.25.40.10">
    <property type="entry name" value="Tetratricopeptide repeat domain"/>
    <property type="match status" value="1"/>
</dbReference>
<dbReference type="HOGENOM" id="CLU_416139_0_0_3"/>
<keyword evidence="4" id="KW-0472">Membrane</keyword>
<evidence type="ECO:0000313" key="6">
    <source>
        <dbReference type="EMBL" id="ABG52278.1"/>
    </source>
</evidence>
<dbReference type="InterPro" id="IPR011990">
    <property type="entry name" value="TPR-like_helical_dom_sf"/>
</dbReference>
<feature type="repeat" description="TPR" evidence="3">
    <location>
        <begin position="377"/>
        <end position="410"/>
    </location>
</feature>
<feature type="repeat" description="TPR" evidence="3">
    <location>
        <begin position="519"/>
        <end position="552"/>
    </location>
</feature>
<keyword evidence="2 3" id="KW-0802">TPR repeat</keyword>
<gene>
    <name evidence="6" type="ordered locus">Tery_3148</name>
</gene>
<name>Q10ZP6_TRIEI</name>
<dbReference type="PANTHER" id="PTHR44943:SF4">
    <property type="entry name" value="TPR REPEAT-CONTAINING PROTEIN MJ0798"/>
    <property type="match status" value="1"/>
</dbReference>
<dbReference type="EMBL" id="CP000393">
    <property type="protein sequence ID" value="ABG52278.1"/>
    <property type="molecule type" value="Genomic_DNA"/>
</dbReference>
<dbReference type="InterPro" id="IPR003646">
    <property type="entry name" value="SH3-like_bac-type"/>
</dbReference>
<dbReference type="InterPro" id="IPR019734">
    <property type="entry name" value="TPR_rpt"/>
</dbReference>
<dbReference type="SMART" id="SM00028">
    <property type="entry name" value="TPR"/>
    <property type="match status" value="5"/>
</dbReference>
<dbReference type="OrthoDB" id="517380at2"/>
<accession>Q10ZP6</accession>
<evidence type="ECO:0000256" key="1">
    <source>
        <dbReference type="ARBA" id="ARBA00022737"/>
    </source>
</evidence>
<feature type="transmembrane region" description="Helical" evidence="4">
    <location>
        <begin position="111"/>
        <end position="128"/>
    </location>
</feature>
<keyword evidence="4" id="KW-1133">Transmembrane helix</keyword>
<dbReference type="Gene3D" id="2.30.30.40">
    <property type="entry name" value="SH3 Domains"/>
    <property type="match status" value="1"/>
</dbReference>
<proteinExistence type="predicted"/>
<feature type="domain" description="SH3b" evidence="5">
    <location>
        <begin position="588"/>
        <end position="659"/>
    </location>
</feature>
<sequence length="659" mass="75661">MSNPFSNIYSTQIEPKKGDIKLQKSLLKLGCEGDFDAIKTMFQQFIPEDEEIYDARYLGIQGFFCLGNRQFACVTERRIAHISVGYFGELNYEDGYLEHINSGFVYKPSKLALYIHIGAVIAAITYTLSSIAGIIFALVLALIILPFSGKIYYLIFKCGLVLPIREGNFVLAPYGDNVYWYTNRLLYIFTDHKLLTRANALYRQFIISREERLNTVEKYPLPDLVSRSEIPELTPLPLSSLPSVDAPENRPLQKRFSSLYATVRKLVFLERSNIKPKIITGLIVTMGIGGFFAVTNILIPQLKEKKAKILLEEANSLEEIGNYESALEKYLEVFELLPESADAPIRACLILNLVKNSEPETTISVCKAAISFNRYNHFLWKEKGDALWKLDQKEEALESYQKVVEIQSDDSEVWYKIGLIWENKGEINEALNAFNKAIKGNGEFGEFSIADVWQKKCYLLAEQGEDTQETYYACNQRVELVDYDYRAWKERGNALSKLKGKRQALNSYWRAVQFKSDDSEVWYKIGVIYQDRGWRDKALDAFEKAIEGNGEFGEYSITHVWDKKCSIYLDLEKFPDAFAACKKINKKLTNATVTGTSWETKNVRSGSSTETEVLFELTIGSPVRVLDERYNSDNYLWYKIYSPQYQRQGWIASQLIKRD</sequence>
<dbReference type="PANTHER" id="PTHR44943">
    <property type="entry name" value="CELLULOSE SYNTHASE OPERON PROTEIN C"/>
    <property type="match status" value="1"/>
</dbReference>